<dbReference type="Pfam" id="PF18701">
    <property type="entry name" value="DUF5641"/>
    <property type="match status" value="1"/>
</dbReference>
<keyword evidence="5" id="KW-1185">Reference proteome</keyword>
<feature type="domain" description="DUF5641" evidence="3">
    <location>
        <begin position="80"/>
        <end position="179"/>
    </location>
</feature>
<feature type="compositionally biased region" description="Polar residues" evidence="1">
    <location>
        <begin position="864"/>
        <end position="877"/>
    </location>
</feature>
<dbReference type="OrthoDB" id="8019190at2759"/>
<feature type="compositionally biased region" description="Low complexity" evidence="1">
    <location>
        <begin position="748"/>
        <end position="763"/>
    </location>
</feature>
<dbReference type="EMBL" id="PDUG01000005">
    <property type="protein sequence ID" value="PIC28057.1"/>
    <property type="molecule type" value="Genomic_DNA"/>
</dbReference>
<feature type="compositionally biased region" description="Low complexity" evidence="1">
    <location>
        <begin position="771"/>
        <end position="863"/>
    </location>
</feature>
<organism evidence="4 5">
    <name type="scientific">Caenorhabditis nigoni</name>
    <dbReference type="NCBI Taxonomy" id="1611254"/>
    <lineage>
        <taxon>Eukaryota</taxon>
        <taxon>Metazoa</taxon>
        <taxon>Ecdysozoa</taxon>
        <taxon>Nematoda</taxon>
        <taxon>Chromadorea</taxon>
        <taxon>Rhabditida</taxon>
        <taxon>Rhabditina</taxon>
        <taxon>Rhabditomorpha</taxon>
        <taxon>Rhabditoidea</taxon>
        <taxon>Rhabditidae</taxon>
        <taxon>Peloderinae</taxon>
        <taxon>Caenorhabditis</taxon>
    </lineage>
</organism>
<feature type="compositionally biased region" description="Basic and acidic residues" evidence="1">
    <location>
        <begin position="215"/>
        <end position="272"/>
    </location>
</feature>
<evidence type="ECO:0000259" key="3">
    <source>
        <dbReference type="Pfam" id="PF18701"/>
    </source>
</evidence>
<evidence type="ECO:0000256" key="2">
    <source>
        <dbReference type="SAM" id="Phobius"/>
    </source>
</evidence>
<accession>A0A2G5TLB4</accession>
<evidence type="ECO:0000313" key="4">
    <source>
        <dbReference type="EMBL" id="PIC28057.1"/>
    </source>
</evidence>
<sequence length="1112" mass="128616">MVGLVKKALKHAIGEQALARKDFETIVIECESIVNQRPLTYSEELEDEALRPIDLISPKIKFPDYEEKVLKEEYLEYTYRFREVLKHVKRFWQVFCKDYQNQSRIYESIEVGKKAHSNKVIPIIGEIVLVKSDQQPRNKWRMARVVKLCPGNDGVVRSVEIKTKEKKILKRRIEQLIPLEIRPNPEKLQITERTEGKESRKVLNRGEYAEDTGEERELKEKFRRSKEGERIPEKDKNRKQPRKLSRERSGNILRDRVQTRSQTRKEREEKRQSKTTTSQKVNLVKLIMLAILTLLLLLPGVQSSPKLSLDSLSDGALNETVVKYTIIEETTTTTTENPNQVRTHLTTLTTTKQPKANLETTTTTTRKPFTHPITTTGRTITNPITTTERTRVATSPLTPRKLQTTKKPEKLSKELTEPIRKPKDNKESNTNKKPSAEITKQFREPVNIELKPIEHRKDKEKDKEKELAVKREAIPEPKIVLSKVKPKPWVAHNSESSIICTESGIQLIDKEVVIGKTYDVCTGNYCINEIEARTETDITFPAREVVNKHKITWKKPIGNQCTPAGDEANCQCNEVDLYKILEHKDHKLPIITEKYQLAVTKDKTPVLRMKHNQVHLRVNFNQKYDIAVTKSEVDCEISEYSEFKGCYNCNQGAVQKITCKANKETHAKLSCNNTEFIDILTCNEKGFENEIHRKFEETNPVDTCKMNFTNEVWRNPPMSNTGSFQQHQNIIQPFQNQVVNHQGNSITQANQNQNQNGVNYQFNPQNVLVDPQNGPFNQQNNPQYQNNQSMNQSNQFQNQSNHFNNQGINQYNQDNQNINQHNQNINQPNINQFNQNPSNQQNYQQNYPQNNQQFNPQYNPINQVPQHIPNNPQNYPTNQANYPINQPMQNYHPINQPSQNYHPINQPIQNYPTQNYPTANPVPTANQTFQQKKEEVFKLIQEVFYLAPQEDVLELCEISEAMLRINDNSVETKQNERERGAINRERERGTINRERERRLINVADIPIGRPNRETPMRNYIVSTSCSNLPHLPIVQLPQSNSINARSKPVNVPSFRVKQFHHTRVKPFHHVDPVKSVGSHEEVNSTQKSTGPSFNHHQQSYLPPSNSPSPGVS</sequence>
<feature type="compositionally biased region" description="Basic and acidic residues" evidence="1">
    <location>
        <begin position="188"/>
        <end position="201"/>
    </location>
</feature>
<protein>
    <recommendedName>
        <fullName evidence="3">DUF5641 domain-containing protein</fullName>
    </recommendedName>
</protein>
<proteinExistence type="predicted"/>
<name>A0A2G5TLB4_9PELO</name>
<feature type="compositionally biased region" description="Polar residues" evidence="1">
    <location>
        <begin position="1083"/>
        <end position="1112"/>
    </location>
</feature>
<dbReference type="Gene3D" id="2.60.40.3770">
    <property type="match status" value="1"/>
</dbReference>
<comment type="caution">
    <text evidence="4">The sequence shown here is derived from an EMBL/GenBank/DDBJ whole genome shotgun (WGS) entry which is preliminary data.</text>
</comment>
<feature type="compositionally biased region" description="Low complexity" evidence="1">
    <location>
        <begin position="360"/>
        <end position="387"/>
    </location>
</feature>
<feature type="region of interest" description="Disordered" evidence="1">
    <location>
        <begin position="1065"/>
        <end position="1112"/>
    </location>
</feature>
<reference evidence="5" key="1">
    <citation type="submission" date="2017-10" db="EMBL/GenBank/DDBJ databases">
        <title>Rapid genome shrinkage in a self-fertile nematode reveals novel sperm competition proteins.</title>
        <authorList>
            <person name="Yin D."/>
            <person name="Schwarz E.M."/>
            <person name="Thomas C.G."/>
            <person name="Felde R.L."/>
            <person name="Korf I.F."/>
            <person name="Cutter A.D."/>
            <person name="Schartner C.M."/>
            <person name="Ralston E.J."/>
            <person name="Meyer B.J."/>
            <person name="Haag E.S."/>
        </authorList>
    </citation>
    <scope>NUCLEOTIDE SEQUENCE [LARGE SCALE GENOMIC DNA]</scope>
    <source>
        <strain evidence="5">JU1422</strain>
    </source>
</reference>
<gene>
    <name evidence="4" type="primary">Cnig_chr_V.g20098</name>
    <name evidence="4" type="ORF">B9Z55_020098</name>
</gene>
<keyword evidence="2" id="KW-0812">Transmembrane</keyword>
<dbReference type="PANTHER" id="PTHR47331">
    <property type="entry name" value="PHD-TYPE DOMAIN-CONTAINING PROTEIN"/>
    <property type="match status" value="1"/>
</dbReference>
<dbReference type="STRING" id="1611254.A0A2G5TLB4"/>
<feature type="compositionally biased region" description="Basic and acidic residues" evidence="1">
    <location>
        <begin position="1068"/>
        <end position="1082"/>
    </location>
</feature>
<feature type="region of interest" description="Disordered" evidence="1">
    <location>
        <begin position="359"/>
        <end position="437"/>
    </location>
</feature>
<evidence type="ECO:0000313" key="5">
    <source>
        <dbReference type="Proteomes" id="UP000230233"/>
    </source>
</evidence>
<evidence type="ECO:0000256" key="1">
    <source>
        <dbReference type="SAM" id="MobiDB-lite"/>
    </source>
</evidence>
<feature type="region of interest" description="Disordered" evidence="1">
    <location>
        <begin position="188"/>
        <end position="278"/>
    </location>
</feature>
<keyword evidence="2" id="KW-1133">Transmembrane helix</keyword>
<keyword evidence="2" id="KW-0472">Membrane</keyword>
<feature type="region of interest" description="Disordered" evidence="1">
    <location>
        <begin position="748"/>
        <end position="877"/>
    </location>
</feature>
<dbReference type="InterPro" id="IPR040676">
    <property type="entry name" value="DUF5641"/>
</dbReference>
<dbReference type="Proteomes" id="UP000230233">
    <property type="component" value="Chromosome V"/>
</dbReference>
<feature type="compositionally biased region" description="Basic and acidic residues" evidence="1">
    <location>
        <begin position="406"/>
        <end position="430"/>
    </location>
</feature>
<feature type="transmembrane region" description="Helical" evidence="2">
    <location>
        <begin position="283"/>
        <end position="301"/>
    </location>
</feature>
<dbReference type="AlphaFoldDB" id="A0A2G5TLB4"/>